<dbReference type="Pfam" id="PF17774">
    <property type="entry name" value="YlmH_RBD"/>
    <property type="match status" value="1"/>
</dbReference>
<organism evidence="3 4">
    <name type="scientific">Citroniella saccharovorans</name>
    <dbReference type="NCBI Taxonomy" id="2053367"/>
    <lineage>
        <taxon>Bacteria</taxon>
        <taxon>Bacillati</taxon>
        <taxon>Bacillota</taxon>
        <taxon>Tissierellia</taxon>
        <taxon>Tissierellales</taxon>
        <taxon>Peptoniphilaceae</taxon>
        <taxon>Citroniella</taxon>
    </lineage>
</organism>
<sequence length="252" mass="29064">MNPKGLSLDFILDQKIKNKLKNIIYSFENAANRSYPFNSIFLNPYEIRIITSYLDKQGFRFFLHGGDENSERKVVSTEDSPICSVLVFKINVGKNEINHRDILGSLISLGMDRDWIGDIILYDDFSEIAILNEKESLIRSIDRIRNFEIFPEIYTWPKFTFLNKNYTEISGFVTSLRLDNFISLITKLSRSKANSVIKSGSVKVNFIEENSSSKLIEPGDEISIRGIGRFVFKELLGKSKSDRLRVKILKRE</sequence>
<accession>A0AAW9MTV5</accession>
<reference evidence="3 4" key="1">
    <citation type="submission" date="2024-01" db="EMBL/GenBank/DDBJ databases">
        <title>Complete genome sequence of Citroniella saccharovorans strain M6.X9, isolated from human fecal sample.</title>
        <authorList>
            <person name="Cheng G."/>
            <person name="Westerholm M."/>
            <person name="Schnurer A."/>
        </authorList>
    </citation>
    <scope>NUCLEOTIDE SEQUENCE [LARGE SCALE GENOMIC DNA]</scope>
    <source>
        <strain evidence="3 4">DSM 29873</strain>
    </source>
</reference>
<dbReference type="InterPro" id="IPR012677">
    <property type="entry name" value="Nucleotide-bd_a/b_plait_sf"/>
</dbReference>
<comment type="caution">
    <text evidence="3">The sequence shown here is derived from an EMBL/GenBank/DDBJ whole genome shotgun (WGS) entry which is preliminary data.</text>
</comment>
<dbReference type="InterPro" id="IPR036986">
    <property type="entry name" value="S4_RNA-bd_sf"/>
</dbReference>
<dbReference type="Gene3D" id="3.10.290.10">
    <property type="entry name" value="RNA-binding S4 domain"/>
    <property type="match status" value="1"/>
</dbReference>
<dbReference type="SMART" id="SM00363">
    <property type="entry name" value="S4"/>
    <property type="match status" value="1"/>
</dbReference>
<dbReference type="Pfam" id="PF01479">
    <property type="entry name" value="S4"/>
    <property type="match status" value="1"/>
</dbReference>
<gene>
    <name evidence="3" type="ORF">VLK81_05640</name>
</gene>
<proteinExistence type="predicted"/>
<dbReference type="Gene3D" id="3.30.70.330">
    <property type="match status" value="1"/>
</dbReference>
<protein>
    <submittedName>
        <fullName evidence="3">YlmH/Sll1252 family protein</fullName>
    </submittedName>
</protein>
<evidence type="ECO:0000259" key="2">
    <source>
        <dbReference type="SMART" id="SM00363"/>
    </source>
</evidence>
<keyword evidence="4" id="KW-1185">Reference proteome</keyword>
<evidence type="ECO:0000313" key="4">
    <source>
        <dbReference type="Proteomes" id="UP001357733"/>
    </source>
</evidence>
<dbReference type="InterPro" id="IPR002942">
    <property type="entry name" value="S4_RNA-bd"/>
</dbReference>
<evidence type="ECO:0000313" key="3">
    <source>
        <dbReference type="EMBL" id="MEB3429496.1"/>
    </source>
</evidence>
<evidence type="ECO:0000256" key="1">
    <source>
        <dbReference type="PROSITE-ProRule" id="PRU00182"/>
    </source>
</evidence>
<dbReference type="PROSITE" id="PS50889">
    <property type="entry name" value="S4"/>
    <property type="match status" value="1"/>
</dbReference>
<dbReference type="GO" id="GO:0003723">
    <property type="term" value="F:RNA binding"/>
    <property type="evidence" value="ECO:0007669"/>
    <property type="project" value="UniProtKB-KW"/>
</dbReference>
<name>A0AAW9MTV5_9FIRM</name>
<dbReference type="InterPro" id="IPR040591">
    <property type="entry name" value="RqcP2_RBD"/>
</dbReference>
<dbReference type="SUPFAM" id="SSF55174">
    <property type="entry name" value="Alpha-L RNA-binding motif"/>
    <property type="match status" value="1"/>
</dbReference>
<keyword evidence="1" id="KW-0694">RNA-binding</keyword>
<dbReference type="CDD" id="cd00165">
    <property type="entry name" value="S4"/>
    <property type="match status" value="1"/>
</dbReference>
<feature type="domain" description="RNA-binding S4" evidence="2">
    <location>
        <begin position="176"/>
        <end position="237"/>
    </location>
</feature>
<dbReference type="AlphaFoldDB" id="A0AAW9MTV5"/>
<dbReference type="Proteomes" id="UP001357733">
    <property type="component" value="Unassembled WGS sequence"/>
</dbReference>
<dbReference type="Gene3D" id="3.30.1370.160">
    <property type="match status" value="1"/>
</dbReference>
<dbReference type="RefSeq" id="WP_324619681.1">
    <property type="nucleotide sequence ID" value="NZ_JAYKOT010000003.1"/>
</dbReference>
<dbReference type="EMBL" id="JAYKOT010000003">
    <property type="protein sequence ID" value="MEB3429496.1"/>
    <property type="molecule type" value="Genomic_DNA"/>
</dbReference>